<keyword evidence="2" id="KW-1133">Transmembrane helix</keyword>
<accession>A0A9D4MPK4</accession>
<name>A0A9D4MPK4_DREPO</name>
<evidence type="ECO:0000256" key="1">
    <source>
        <dbReference type="SAM" id="MobiDB-lite"/>
    </source>
</evidence>
<keyword evidence="4" id="KW-1185">Reference proteome</keyword>
<evidence type="ECO:0000256" key="2">
    <source>
        <dbReference type="SAM" id="Phobius"/>
    </source>
</evidence>
<dbReference type="EMBL" id="JAIWYP010000001">
    <property type="protein sequence ID" value="KAH3881133.1"/>
    <property type="molecule type" value="Genomic_DNA"/>
</dbReference>
<evidence type="ECO:0000313" key="3">
    <source>
        <dbReference type="EMBL" id="KAH3881133.1"/>
    </source>
</evidence>
<reference evidence="3" key="2">
    <citation type="submission" date="2020-11" db="EMBL/GenBank/DDBJ databases">
        <authorList>
            <person name="McCartney M.A."/>
            <person name="Auch B."/>
            <person name="Kono T."/>
            <person name="Mallez S."/>
            <person name="Becker A."/>
            <person name="Gohl D.M."/>
            <person name="Silverstein K.A.T."/>
            <person name="Koren S."/>
            <person name="Bechman K.B."/>
            <person name="Herman A."/>
            <person name="Abrahante J.E."/>
            <person name="Garbe J."/>
        </authorList>
    </citation>
    <scope>NUCLEOTIDE SEQUENCE</scope>
    <source>
        <strain evidence="3">Duluth1</strain>
        <tissue evidence="3">Whole animal</tissue>
    </source>
</reference>
<evidence type="ECO:0008006" key="5">
    <source>
        <dbReference type="Google" id="ProtNLM"/>
    </source>
</evidence>
<proteinExistence type="predicted"/>
<dbReference type="PANTHER" id="PTHR28603:SF1">
    <property type="entry name" value="TRANSMEMBRANE PROTEIN 243"/>
    <property type="match status" value="1"/>
</dbReference>
<keyword evidence="2" id="KW-0472">Membrane</keyword>
<dbReference type="Pfam" id="PF10856">
    <property type="entry name" value="DUF2678"/>
    <property type="match status" value="1"/>
</dbReference>
<dbReference type="OrthoDB" id="17800at2759"/>
<dbReference type="PANTHER" id="PTHR28603">
    <property type="entry name" value="TRANSMEMBRANE PROTEIN 243"/>
    <property type="match status" value="1"/>
</dbReference>
<evidence type="ECO:0000313" key="4">
    <source>
        <dbReference type="Proteomes" id="UP000828390"/>
    </source>
</evidence>
<keyword evidence="2" id="KW-0812">Transmembrane</keyword>
<feature type="transmembrane region" description="Helical" evidence="2">
    <location>
        <begin position="90"/>
        <end position="109"/>
    </location>
</feature>
<gene>
    <name evidence="3" type="ORF">DPMN_005056</name>
</gene>
<feature type="region of interest" description="Disordered" evidence="1">
    <location>
        <begin position="1"/>
        <end position="20"/>
    </location>
</feature>
<reference evidence="3" key="1">
    <citation type="journal article" date="2019" name="bioRxiv">
        <title>The Genome of the Zebra Mussel, Dreissena polymorpha: A Resource for Invasive Species Research.</title>
        <authorList>
            <person name="McCartney M.A."/>
            <person name="Auch B."/>
            <person name="Kono T."/>
            <person name="Mallez S."/>
            <person name="Zhang Y."/>
            <person name="Obille A."/>
            <person name="Becker A."/>
            <person name="Abrahante J.E."/>
            <person name="Garbe J."/>
            <person name="Badalamenti J.P."/>
            <person name="Herman A."/>
            <person name="Mangelson H."/>
            <person name="Liachko I."/>
            <person name="Sullivan S."/>
            <person name="Sone E.D."/>
            <person name="Koren S."/>
            <person name="Silverstein K.A.T."/>
            <person name="Beckman K.B."/>
            <person name="Gohl D.M."/>
        </authorList>
    </citation>
    <scope>NUCLEOTIDE SEQUENCE</scope>
    <source>
        <strain evidence="3">Duluth1</strain>
        <tissue evidence="3">Whole animal</tissue>
    </source>
</reference>
<dbReference type="Proteomes" id="UP000828390">
    <property type="component" value="Unassembled WGS sequence"/>
</dbReference>
<comment type="caution">
    <text evidence="3">The sequence shown here is derived from an EMBL/GenBank/DDBJ whole genome shotgun (WGS) entry which is preliminary data.</text>
</comment>
<feature type="transmembrane region" description="Helical" evidence="2">
    <location>
        <begin position="28"/>
        <end position="49"/>
    </location>
</feature>
<organism evidence="3 4">
    <name type="scientific">Dreissena polymorpha</name>
    <name type="common">Zebra mussel</name>
    <name type="synonym">Mytilus polymorpha</name>
    <dbReference type="NCBI Taxonomy" id="45954"/>
    <lineage>
        <taxon>Eukaryota</taxon>
        <taxon>Metazoa</taxon>
        <taxon>Spiralia</taxon>
        <taxon>Lophotrochozoa</taxon>
        <taxon>Mollusca</taxon>
        <taxon>Bivalvia</taxon>
        <taxon>Autobranchia</taxon>
        <taxon>Heteroconchia</taxon>
        <taxon>Euheterodonta</taxon>
        <taxon>Imparidentia</taxon>
        <taxon>Neoheterodontei</taxon>
        <taxon>Myida</taxon>
        <taxon>Dreissenoidea</taxon>
        <taxon>Dreissenidae</taxon>
        <taxon>Dreissena</taxon>
    </lineage>
</organism>
<feature type="transmembrane region" description="Helical" evidence="2">
    <location>
        <begin position="55"/>
        <end position="78"/>
    </location>
</feature>
<sequence>MASRQQYDDPASQPLFGESHPQDRMCNLVVASLTGIIVAVTIVSAFVFPKWPPKGVNIFFAVVMLFIGGSHLMLIYWYRQGDLDPKFRRLIFYNAFTMIMLCVVGNLYLHNVNT</sequence>
<protein>
    <recommendedName>
        <fullName evidence="5">Transmembrane protein 243</fullName>
    </recommendedName>
</protein>
<dbReference type="AlphaFoldDB" id="A0A9D4MPK4"/>
<dbReference type="InterPro" id="IPR022564">
    <property type="entry name" value="DUF2678"/>
</dbReference>